<dbReference type="InterPro" id="IPR051088">
    <property type="entry name" value="PTS_Sugar-EIIC/EIIB"/>
</dbReference>
<keyword evidence="3 8" id="KW-1003">Cell membrane</keyword>
<feature type="transmembrane region" description="Helical" evidence="9">
    <location>
        <begin position="319"/>
        <end position="338"/>
    </location>
</feature>
<evidence type="ECO:0000256" key="1">
    <source>
        <dbReference type="ARBA" id="ARBA00004651"/>
    </source>
</evidence>
<reference evidence="11 12" key="1">
    <citation type="submission" date="2020-08" db="EMBL/GenBank/DDBJ databases">
        <title>Genome public.</title>
        <authorList>
            <person name="Liu C."/>
            <person name="Sun Q."/>
        </authorList>
    </citation>
    <scope>NUCLEOTIDE SEQUENCE [LARGE SCALE GENOMIC DNA]</scope>
    <source>
        <strain evidence="11 12">NSJ-6</strain>
    </source>
</reference>
<dbReference type="InterPro" id="IPR004796">
    <property type="entry name" value="PTS_IIC_cello"/>
</dbReference>
<comment type="caution">
    <text evidence="11">The sequence shown here is derived from an EMBL/GenBank/DDBJ whole genome shotgun (WGS) entry which is preliminary data.</text>
</comment>
<evidence type="ECO:0000256" key="5">
    <source>
        <dbReference type="ARBA" id="ARBA00022692"/>
    </source>
</evidence>
<dbReference type="InterPro" id="IPR004501">
    <property type="entry name" value="PTS_EIIC_3"/>
</dbReference>
<feature type="domain" description="PTS EIIC type-3" evidence="10">
    <location>
        <begin position="16"/>
        <end position="444"/>
    </location>
</feature>
<evidence type="ECO:0000313" key="12">
    <source>
        <dbReference type="Proteomes" id="UP000596929"/>
    </source>
</evidence>
<keyword evidence="6 9" id="KW-1133">Transmembrane helix</keyword>
<evidence type="ECO:0000313" key="11">
    <source>
        <dbReference type="EMBL" id="MBC5628980.1"/>
    </source>
</evidence>
<gene>
    <name evidence="11" type="ORF">H8S20_08755</name>
</gene>
<dbReference type="PANTHER" id="PTHR33989">
    <property type="match status" value="1"/>
</dbReference>
<dbReference type="PANTHER" id="PTHR33989:SF4">
    <property type="entry name" value="PTS SYSTEM N,N'-DIACETYLCHITOBIOSE-SPECIFIC EIIC COMPONENT"/>
    <property type="match status" value="1"/>
</dbReference>
<dbReference type="InterPro" id="IPR003352">
    <property type="entry name" value="PTS_EIIC"/>
</dbReference>
<accession>A0ABR7DC46</accession>
<evidence type="ECO:0000256" key="9">
    <source>
        <dbReference type="SAM" id="Phobius"/>
    </source>
</evidence>
<dbReference type="PROSITE" id="PS51105">
    <property type="entry name" value="PTS_EIIC_TYPE_3"/>
    <property type="match status" value="1"/>
</dbReference>
<organism evidence="11 12">
    <name type="scientific">Clostridium hominis</name>
    <dbReference type="NCBI Taxonomy" id="2763036"/>
    <lineage>
        <taxon>Bacteria</taxon>
        <taxon>Bacillati</taxon>
        <taxon>Bacillota</taxon>
        <taxon>Clostridia</taxon>
        <taxon>Eubacteriales</taxon>
        <taxon>Clostridiaceae</taxon>
        <taxon>Clostridium</taxon>
    </lineage>
</organism>
<keyword evidence="7 8" id="KW-0472">Membrane</keyword>
<protein>
    <recommendedName>
        <fullName evidence="8">Permease IIC component</fullName>
    </recommendedName>
</protein>
<feature type="transmembrane region" description="Helical" evidence="9">
    <location>
        <begin position="213"/>
        <end position="232"/>
    </location>
</feature>
<feature type="transmembrane region" description="Helical" evidence="9">
    <location>
        <begin position="282"/>
        <end position="299"/>
    </location>
</feature>
<evidence type="ECO:0000256" key="8">
    <source>
        <dbReference type="PIRNR" id="PIRNR006351"/>
    </source>
</evidence>
<feature type="transmembrane region" description="Helical" evidence="9">
    <location>
        <begin position="35"/>
        <end position="56"/>
    </location>
</feature>
<feature type="transmembrane region" description="Helical" evidence="9">
    <location>
        <begin position="92"/>
        <end position="113"/>
    </location>
</feature>
<evidence type="ECO:0000259" key="10">
    <source>
        <dbReference type="PROSITE" id="PS51105"/>
    </source>
</evidence>
<feature type="transmembrane region" description="Helical" evidence="9">
    <location>
        <begin position="252"/>
        <end position="275"/>
    </location>
</feature>
<keyword evidence="4 8" id="KW-0762">Sugar transport</keyword>
<comment type="function">
    <text evidence="8">The phosphoenolpyruvate-dependent sugar phosphotransferase system (PTS), a major carbohydrate active -transport system, catalyzes the phosphorylation of incoming sugar substrates concomitant with their translocation across the cell membrane.</text>
</comment>
<dbReference type="EMBL" id="JACOOO010000016">
    <property type="protein sequence ID" value="MBC5628980.1"/>
    <property type="molecule type" value="Genomic_DNA"/>
</dbReference>
<evidence type="ECO:0000256" key="2">
    <source>
        <dbReference type="ARBA" id="ARBA00022448"/>
    </source>
</evidence>
<evidence type="ECO:0000256" key="3">
    <source>
        <dbReference type="ARBA" id="ARBA00022475"/>
    </source>
</evidence>
<dbReference type="RefSeq" id="WP_186859884.1">
    <property type="nucleotide sequence ID" value="NZ_JACOOO010000016.1"/>
</dbReference>
<evidence type="ECO:0000256" key="4">
    <source>
        <dbReference type="ARBA" id="ARBA00022597"/>
    </source>
</evidence>
<evidence type="ECO:0000256" key="6">
    <source>
        <dbReference type="ARBA" id="ARBA00022989"/>
    </source>
</evidence>
<evidence type="ECO:0000256" key="7">
    <source>
        <dbReference type="ARBA" id="ARBA00023136"/>
    </source>
</evidence>
<sequence length="471" mass="50708">MGNSKNGIFEKFNSVLERTLVPIGAKMASQRHIRAIRDGMICATPLSIVGGIFLIIGSPPVDLNRIEATNFFNKFLIAWKTFAMEHGAAIELPFNMTMALMGLFIAIGIAYSLAKEYKLDTLGSLIISAVTFLIVSAPSQLAVFTEKLNDTMASTDILANKVMAMPATYLDAKGVFTAMIIGIVTVEITRILKKNKIEIRMPDSVPPAVSASFSAIIPLLINVVLFYGLSLFAQSATGKLIPQLIMDSLAPLVKAVDSVWGIILISIVTQLLWLVGLHGSSIVSGVIGAFEATNLAMNAEAVSAGAEALPYVYTTPFRAFFMIIGGAGATLALVLLMCRSKSAHLKAIGKLSLVPSLFNINEPVIFGAPLVLNPIMAIPFIGVQTVNGVIMYFAMKTGLIGKTFASVPWTTPAPLGGFLSTMDWKAGVAIILLLLLDMVLYFPFLRAYENQLNREELNAENDNLNLEDTVL</sequence>
<keyword evidence="2 8" id="KW-0813">Transport</keyword>
<dbReference type="Proteomes" id="UP000596929">
    <property type="component" value="Unassembled WGS sequence"/>
</dbReference>
<dbReference type="Pfam" id="PF02378">
    <property type="entry name" value="PTS_EIIC"/>
    <property type="match status" value="1"/>
</dbReference>
<proteinExistence type="predicted"/>
<feature type="transmembrane region" description="Helical" evidence="9">
    <location>
        <begin position="375"/>
        <end position="395"/>
    </location>
</feature>
<name>A0ABR7DC46_9CLOT</name>
<comment type="subcellular location">
    <subcellularLocation>
        <location evidence="1">Cell membrane</location>
        <topology evidence="1">Multi-pass membrane protein</topology>
    </subcellularLocation>
</comment>
<feature type="transmembrane region" description="Helical" evidence="9">
    <location>
        <begin position="174"/>
        <end position="192"/>
    </location>
</feature>
<feature type="transmembrane region" description="Helical" evidence="9">
    <location>
        <begin position="125"/>
        <end position="144"/>
    </location>
</feature>
<dbReference type="PIRSF" id="PIRSF006351">
    <property type="entry name" value="PTS_EIIC-Cellobiose"/>
    <property type="match status" value="1"/>
</dbReference>
<keyword evidence="5 9" id="KW-0812">Transmembrane</keyword>
<keyword evidence="12" id="KW-1185">Reference proteome</keyword>
<feature type="transmembrane region" description="Helical" evidence="9">
    <location>
        <begin position="424"/>
        <end position="444"/>
    </location>
</feature>
<dbReference type="NCBIfam" id="TIGR00410">
    <property type="entry name" value="lacE"/>
    <property type="match status" value="1"/>
</dbReference>